<proteinExistence type="predicted"/>
<comment type="caution">
    <text evidence="3">The sequence shown here is derived from an EMBL/GenBank/DDBJ whole genome shotgun (WGS) entry which is preliminary data.</text>
</comment>
<dbReference type="EMBL" id="ABOX02000033">
    <property type="protein sequence ID" value="EEF59033.1"/>
    <property type="molecule type" value="Genomic_DNA"/>
</dbReference>
<dbReference type="STRING" id="320771.Cflav_PD2160"/>
<dbReference type="AlphaFoldDB" id="B9XM40"/>
<evidence type="ECO:0000259" key="2">
    <source>
        <dbReference type="Pfam" id="PF20254"/>
    </source>
</evidence>
<dbReference type="InterPro" id="IPR046540">
    <property type="entry name" value="DMFA2_C"/>
</dbReference>
<evidence type="ECO:0000256" key="1">
    <source>
        <dbReference type="SAM" id="MobiDB-lite"/>
    </source>
</evidence>
<keyword evidence="4" id="KW-1185">Reference proteome</keyword>
<sequence length="598" mass="67352">MNVFNCLKWIVDPQLYLFCVNFVSNSDTTFLMLIGYVSDENYCALNDVAVEFERDGRTVAVIRSSPSGAVNGDISEGQYRIILVKNGYGSKHVMAQVGANDPLQLRLLSNSLYGYAWPKWVKSGQKGELRIHSPEPYYLTLWRYGLKKELVQRIGWFDEHGPCPNLQRLPDGDFSQTGVGWNRYGFSKKYKSNGECKKHGANTLQCTPECFYQSQMAPEQTGLYYFHAETPSGKFLSFPWVVAPASPQAPIAVIASTNTWNAYNNFGGRSNYINPTKLPPRPTINSRLDLSRYVGESNIWSSRNSEYSPLSFDRPEPFNQIPRDVEATDPIRGRQPCHLAEAEWRLLAWLEREGFTYDFYSDYQLHSGLLDLDAYKALIISTHPEYWSKDAFLRVRKWVFEKGGKLMYLGGNGIDCEVELPNEATMKCNTWLPNPNGVLQFIEPVEGKRYDCRFHFTVGSPAELLGVVFTETGVATSAPYKVIDASHWIFRNTGLKNGDIFGTESQHERCPGGASGHETDKRTPASPKGLSLLARGMNINDGGAEIILHETKTGGAVFSVGSITWTASVMVDKPVSKITRNVLERFLKKEKKRNRSKV</sequence>
<organism evidence="3 4">
    <name type="scientific">Pedosphaera parvula (strain Ellin514)</name>
    <dbReference type="NCBI Taxonomy" id="320771"/>
    <lineage>
        <taxon>Bacteria</taxon>
        <taxon>Pseudomonadati</taxon>
        <taxon>Verrucomicrobiota</taxon>
        <taxon>Pedosphaerae</taxon>
        <taxon>Pedosphaerales</taxon>
        <taxon>Pedosphaeraceae</taxon>
        <taxon>Pedosphaera</taxon>
    </lineage>
</organism>
<feature type="domain" description="N,N-dimethylformamidase beta subunit-like C-terminal" evidence="2">
    <location>
        <begin position="220"/>
        <end position="569"/>
    </location>
</feature>
<dbReference type="Pfam" id="PF20254">
    <property type="entry name" value="DMFA2_C"/>
    <property type="match status" value="1"/>
</dbReference>
<evidence type="ECO:0000313" key="3">
    <source>
        <dbReference type="EMBL" id="EEF59033.1"/>
    </source>
</evidence>
<evidence type="ECO:0000313" key="4">
    <source>
        <dbReference type="Proteomes" id="UP000003688"/>
    </source>
</evidence>
<dbReference type="RefSeq" id="WP_007416879.1">
    <property type="nucleotide sequence ID" value="NZ_ABOX02000033.1"/>
</dbReference>
<dbReference type="Proteomes" id="UP000003688">
    <property type="component" value="Unassembled WGS sequence"/>
</dbReference>
<protein>
    <recommendedName>
        <fullName evidence="2">N,N-dimethylformamidase beta subunit-like C-terminal domain-containing protein</fullName>
    </recommendedName>
</protein>
<reference evidence="3 4" key="1">
    <citation type="journal article" date="2011" name="J. Bacteriol.">
        <title>Genome sequence of 'Pedosphaera parvula' Ellin514, an aerobic Verrucomicrobial isolate from pasture soil.</title>
        <authorList>
            <person name="Kant R."/>
            <person name="van Passel M.W."/>
            <person name="Sangwan P."/>
            <person name="Palva A."/>
            <person name="Lucas S."/>
            <person name="Copeland A."/>
            <person name="Lapidus A."/>
            <person name="Glavina Del Rio T."/>
            <person name="Dalin E."/>
            <person name="Tice H."/>
            <person name="Bruce D."/>
            <person name="Goodwin L."/>
            <person name="Pitluck S."/>
            <person name="Chertkov O."/>
            <person name="Larimer F.W."/>
            <person name="Land M.L."/>
            <person name="Hauser L."/>
            <person name="Brettin T.S."/>
            <person name="Detter J.C."/>
            <person name="Han S."/>
            <person name="de Vos W.M."/>
            <person name="Janssen P.H."/>
            <person name="Smidt H."/>
        </authorList>
    </citation>
    <scope>NUCLEOTIDE SEQUENCE [LARGE SCALE GENOMIC DNA]</scope>
    <source>
        <strain evidence="3 4">Ellin514</strain>
    </source>
</reference>
<feature type="region of interest" description="Disordered" evidence="1">
    <location>
        <begin position="503"/>
        <end position="525"/>
    </location>
</feature>
<gene>
    <name evidence="3" type="ORF">Cflav_PD2160</name>
</gene>
<name>B9XM40_PEDPL</name>
<accession>B9XM40</accession>